<comment type="catalytic activity">
    <reaction evidence="7">
        <text>serotonin + (5Z,8Z,11Z,14Z)-eicosatetraenoyl-CoA = N-[(5Z,8Z,11Z,14Z)-eicosatetraenoyl]-serotonin + CoA + H(+)</text>
        <dbReference type="Rhea" id="RHEA:51396"/>
        <dbReference type="ChEBI" id="CHEBI:15378"/>
        <dbReference type="ChEBI" id="CHEBI:57287"/>
        <dbReference type="ChEBI" id="CHEBI:57368"/>
        <dbReference type="ChEBI" id="CHEBI:132255"/>
        <dbReference type="ChEBI" id="CHEBI:350546"/>
    </reaction>
    <physiologicalReaction direction="left-to-right" evidence="7">
        <dbReference type="Rhea" id="RHEA:51397"/>
    </physiologicalReaction>
</comment>
<dbReference type="FunFam" id="3.40.630.30:FF:000046">
    <property type="entry name" value="Dopamine N-acetyltransferase"/>
    <property type="match status" value="1"/>
</dbReference>
<evidence type="ECO:0000256" key="4">
    <source>
        <dbReference type="ARBA" id="ARBA00039114"/>
    </source>
</evidence>
<evidence type="ECO:0000256" key="5">
    <source>
        <dbReference type="ARBA" id="ARBA00050189"/>
    </source>
</evidence>
<comment type="similarity">
    <text evidence="3">Belongs to the acetyltransferase family. AANAT subfamily.</text>
</comment>
<evidence type="ECO:0000256" key="3">
    <source>
        <dbReference type="ARBA" id="ARBA00038182"/>
    </source>
</evidence>
<evidence type="ECO:0000256" key="9">
    <source>
        <dbReference type="ARBA" id="ARBA00051823"/>
    </source>
</evidence>
<evidence type="ECO:0000256" key="7">
    <source>
        <dbReference type="ARBA" id="ARBA00051284"/>
    </source>
</evidence>
<keyword evidence="13" id="KW-1185">Reference proteome</keyword>
<evidence type="ECO:0000256" key="11">
    <source>
        <dbReference type="ARBA" id="ARBA00052335"/>
    </source>
</evidence>
<comment type="catalytic activity">
    <reaction evidence="12">
        <text>serotonin + acetyl-CoA = N-acetylserotonin + CoA + H(+)</text>
        <dbReference type="Rhea" id="RHEA:25217"/>
        <dbReference type="ChEBI" id="CHEBI:15378"/>
        <dbReference type="ChEBI" id="CHEBI:17697"/>
        <dbReference type="ChEBI" id="CHEBI:57287"/>
        <dbReference type="ChEBI" id="CHEBI:57288"/>
        <dbReference type="ChEBI" id="CHEBI:350546"/>
        <dbReference type="EC" id="2.3.1.87"/>
    </reaction>
    <physiologicalReaction direction="left-to-right" evidence="12">
        <dbReference type="Rhea" id="RHEA:25218"/>
    </physiologicalReaction>
</comment>
<evidence type="ECO:0000256" key="2">
    <source>
        <dbReference type="ARBA" id="ARBA00037926"/>
    </source>
</evidence>
<reference evidence="14" key="1">
    <citation type="submission" date="2016-11" db="UniProtKB">
        <authorList>
            <consortium name="WormBaseParasite"/>
        </authorList>
    </citation>
    <scope>IDENTIFICATION</scope>
</reference>
<dbReference type="AlphaFoldDB" id="A0A1I7UJD5"/>
<dbReference type="Proteomes" id="UP000095282">
    <property type="component" value="Unplaced"/>
</dbReference>
<dbReference type="PANTHER" id="PTHR20905:SF2">
    <property type="entry name" value="N-ACETYLTRANSFERASE DOMAIN-CONTAINING PROTEIN"/>
    <property type="match status" value="1"/>
</dbReference>
<accession>A0A1I7UJD5</accession>
<dbReference type="PANTHER" id="PTHR20905">
    <property type="entry name" value="N-ACETYLTRANSFERASE-RELATED"/>
    <property type="match status" value="1"/>
</dbReference>
<comment type="catalytic activity">
    <reaction evidence="11">
        <text>dopamine + hexadecanoyl-CoA = N-hexadecanoyl-dopamine + CoA + H(+)</text>
        <dbReference type="Rhea" id="RHEA:51376"/>
        <dbReference type="ChEBI" id="CHEBI:15378"/>
        <dbReference type="ChEBI" id="CHEBI:57287"/>
        <dbReference type="ChEBI" id="CHEBI:57379"/>
        <dbReference type="ChEBI" id="CHEBI:59905"/>
        <dbReference type="ChEBI" id="CHEBI:134058"/>
    </reaction>
    <physiologicalReaction direction="left-to-right" evidence="11">
        <dbReference type="Rhea" id="RHEA:51377"/>
    </physiologicalReaction>
</comment>
<evidence type="ECO:0000256" key="8">
    <source>
        <dbReference type="ARBA" id="ARBA00051711"/>
    </source>
</evidence>
<evidence type="ECO:0000256" key="6">
    <source>
        <dbReference type="ARBA" id="ARBA00050849"/>
    </source>
</evidence>
<dbReference type="SUPFAM" id="SSF55729">
    <property type="entry name" value="Acyl-CoA N-acyltransferases (Nat)"/>
    <property type="match status" value="1"/>
</dbReference>
<protein>
    <recommendedName>
        <fullName evidence="4">aralkylamine N-acetyltransferase</fullName>
        <ecNumber evidence="4">2.3.1.87</ecNumber>
    </recommendedName>
</protein>
<dbReference type="STRING" id="1561998.A0A1I7UJD5"/>
<comment type="pathway">
    <text evidence="2">Aromatic compound metabolism; melatonin biosynthesis; melatonin from serotonin: step 1/2.</text>
</comment>
<dbReference type="Gene3D" id="3.40.630.30">
    <property type="match status" value="1"/>
</dbReference>
<organism evidence="13 14">
    <name type="scientific">Caenorhabditis tropicalis</name>
    <dbReference type="NCBI Taxonomy" id="1561998"/>
    <lineage>
        <taxon>Eukaryota</taxon>
        <taxon>Metazoa</taxon>
        <taxon>Ecdysozoa</taxon>
        <taxon>Nematoda</taxon>
        <taxon>Chromadorea</taxon>
        <taxon>Rhabditida</taxon>
        <taxon>Rhabditina</taxon>
        <taxon>Rhabditomorpha</taxon>
        <taxon>Rhabditoidea</taxon>
        <taxon>Rhabditidae</taxon>
        <taxon>Peloderinae</taxon>
        <taxon>Caenorhabditis</taxon>
    </lineage>
</organism>
<evidence type="ECO:0000313" key="13">
    <source>
        <dbReference type="Proteomes" id="UP000095282"/>
    </source>
</evidence>
<comment type="catalytic activity">
    <reaction evidence="5">
        <text>dopamine + (9Z)-octadecenoyl-CoA = N-(9Z-octadecanoyl)-dopamine + CoA + H(+)</text>
        <dbReference type="Rhea" id="RHEA:51380"/>
        <dbReference type="ChEBI" id="CHEBI:15378"/>
        <dbReference type="ChEBI" id="CHEBI:31883"/>
        <dbReference type="ChEBI" id="CHEBI:57287"/>
        <dbReference type="ChEBI" id="CHEBI:57387"/>
        <dbReference type="ChEBI" id="CHEBI:59905"/>
    </reaction>
    <physiologicalReaction direction="left-to-right" evidence="5">
        <dbReference type="Rhea" id="RHEA:51381"/>
    </physiologicalReaction>
</comment>
<proteinExistence type="inferred from homology"/>
<sequence length="226" mass="25501">MQEKLIFRLAEKADAEAILEYMLKNFFPEEPCSKALKLDISEIEPIYSALIDRCLDFPFSTVVCKETGEIVAILLNSIWKRDDNDCEGADYEAEEGATENMDKFLKMLNQCHEDFWNLAPSDIHVVLHREISSVSNGYKRRGIATKMLTANMTKDSIKAYGVGGVISETSSHANQLLLEKNGFKCLKEIPYSSILDSQGNQILKTDDGSDGLRLNLKLIEHFKLDN</sequence>
<dbReference type="WBParaSite" id="Csp11.Scaffold629.g9914.t1">
    <property type="protein sequence ID" value="Csp11.Scaffold629.g9914.t1"/>
    <property type="gene ID" value="Csp11.Scaffold629.g9914"/>
</dbReference>
<dbReference type="GO" id="GO:0004059">
    <property type="term" value="F:aralkylamine N-acetyltransferase activity"/>
    <property type="evidence" value="ECO:0007669"/>
    <property type="project" value="UniProtKB-EC"/>
</dbReference>
<comment type="catalytic activity">
    <reaction evidence="9">
        <text>serotonin + (9Z)-octadecenoyl-CoA = N-(9Z-octadecenoyl)-serotonin + CoA + H(+)</text>
        <dbReference type="Rhea" id="RHEA:51392"/>
        <dbReference type="ChEBI" id="CHEBI:15378"/>
        <dbReference type="ChEBI" id="CHEBI:57287"/>
        <dbReference type="ChEBI" id="CHEBI:57387"/>
        <dbReference type="ChEBI" id="CHEBI:134064"/>
        <dbReference type="ChEBI" id="CHEBI:350546"/>
    </reaction>
    <physiologicalReaction direction="left-to-right" evidence="9">
        <dbReference type="Rhea" id="RHEA:51393"/>
    </physiologicalReaction>
</comment>
<comment type="catalytic activity">
    <reaction evidence="8">
        <text>dopamine + acetyl-CoA = N-acetyldopamine + CoA + H(+)</text>
        <dbReference type="Rhea" id="RHEA:51388"/>
        <dbReference type="ChEBI" id="CHEBI:15378"/>
        <dbReference type="ChEBI" id="CHEBI:57287"/>
        <dbReference type="ChEBI" id="CHEBI:57288"/>
        <dbReference type="ChEBI" id="CHEBI:59905"/>
        <dbReference type="ChEBI" id="CHEBI:125678"/>
    </reaction>
    <physiologicalReaction direction="left-to-right" evidence="8">
        <dbReference type="Rhea" id="RHEA:51389"/>
    </physiologicalReaction>
</comment>
<evidence type="ECO:0000256" key="10">
    <source>
        <dbReference type="ARBA" id="ARBA00052178"/>
    </source>
</evidence>
<evidence type="ECO:0000313" key="14">
    <source>
        <dbReference type="WBParaSite" id="Csp11.Scaffold629.g9914.t1"/>
    </source>
</evidence>
<dbReference type="EC" id="2.3.1.87" evidence="4"/>
<evidence type="ECO:0000256" key="12">
    <source>
        <dbReference type="ARBA" id="ARBA00052491"/>
    </source>
</evidence>
<dbReference type="eggNOG" id="ENOG502T9VK">
    <property type="taxonomic scope" value="Eukaryota"/>
</dbReference>
<evidence type="ECO:0000256" key="1">
    <source>
        <dbReference type="ARBA" id="ARBA00022679"/>
    </source>
</evidence>
<name>A0A1I7UJD5_9PELO</name>
<comment type="catalytic activity">
    <reaction evidence="10">
        <text>serotonin + hexadecanoyl-CoA = N-hexadecanoyl-serotonin + CoA + H(+)</text>
        <dbReference type="Rhea" id="RHEA:51384"/>
        <dbReference type="ChEBI" id="CHEBI:15378"/>
        <dbReference type="ChEBI" id="CHEBI:57287"/>
        <dbReference type="ChEBI" id="CHEBI:57379"/>
        <dbReference type="ChEBI" id="CHEBI:134059"/>
        <dbReference type="ChEBI" id="CHEBI:350546"/>
    </reaction>
    <physiologicalReaction direction="left-to-right" evidence="10">
        <dbReference type="Rhea" id="RHEA:51385"/>
    </physiologicalReaction>
</comment>
<keyword evidence="1" id="KW-0808">Transferase</keyword>
<comment type="catalytic activity">
    <reaction evidence="6">
        <text>serotonin + octadecanoyl-CoA = N-octadecanoyl-serotonin + CoA + H(+)</text>
        <dbReference type="Rhea" id="RHEA:51400"/>
        <dbReference type="ChEBI" id="CHEBI:15378"/>
        <dbReference type="ChEBI" id="CHEBI:57287"/>
        <dbReference type="ChEBI" id="CHEBI:57394"/>
        <dbReference type="ChEBI" id="CHEBI:134065"/>
        <dbReference type="ChEBI" id="CHEBI:350546"/>
    </reaction>
    <physiologicalReaction direction="left-to-right" evidence="6">
        <dbReference type="Rhea" id="RHEA:51401"/>
    </physiologicalReaction>
</comment>
<dbReference type="InterPro" id="IPR016181">
    <property type="entry name" value="Acyl_CoA_acyltransferase"/>
</dbReference>